<dbReference type="InterPro" id="IPR015947">
    <property type="entry name" value="PUA-like_sf"/>
</dbReference>
<comment type="caution">
    <text evidence="1">The sequence shown here is derived from an EMBL/GenBank/DDBJ whole genome shotgun (WGS) entry which is preliminary data.</text>
</comment>
<gene>
    <name evidence="2" type="ORF">ENT92_00220</name>
    <name evidence="1" type="ORF">ENU14_01405</name>
</gene>
<proteinExistence type="predicted"/>
<evidence type="ECO:0000313" key="2">
    <source>
        <dbReference type="EMBL" id="HGU64633.1"/>
    </source>
</evidence>
<dbReference type="EMBL" id="DTBJ01000013">
    <property type="protein sequence ID" value="HGM58234.1"/>
    <property type="molecule type" value="Genomic_DNA"/>
</dbReference>
<dbReference type="Gene3D" id="2.30.130.30">
    <property type="entry name" value="Hypothetical protein"/>
    <property type="match status" value="1"/>
</dbReference>
<sequence>MVMGSRVFIISIKPKFAYRIFSGIKRFELRKWIGVKPEKNSLIIVYVSGSVKAIIGEFKVGRVIIDKPSNLKNILNSIENTGIGPEDYSYIEKTKYALAIEVIEPRLYVKPIKLEHLKKILPDFEPPIGIREIDCSEPLYELIIRKAREETLRNN</sequence>
<protein>
    <submittedName>
        <fullName evidence="1">ASCH domain-containing protein</fullName>
    </submittedName>
</protein>
<organism evidence="1">
    <name type="scientific">Staphylothermus marinus</name>
    <dbReference type="NCBI Taxonomy" id="2280"/>
    <lineage>
        <taxon>Archaea</taxon>
        <taxon>Thermoproteota</taxon>
        <taxon>Thermoprotei</taxon>
        <taxon>Desulfurococcales</taxon>
        <taxon>Desulfurococcaceae</taxon>
        <taxon>Staphylothermus</taxon>
    </lineage>
</organism>
<evidence type="ECO:0000313" key="1">
    <source>
        <dbReference type="EMBL" id="HGM58234.1"/>
    </source>
</evidence>
<dbReference type="EMBL" id="DTAN01000009">
    <property type="protein sequence ID" value="HGU64633.1"/>
    <property type="molecule type" value="Genomic_DNA"/>
</dbReference>
<accession>A0A7C4D6Q7</accession>
<dbReference type="SUPFAM" id="SSF88697">
    <property type="entry name" value="PUA domain-like"/>
    <property type="match status" value="1"/>
</dbReference>
<dbReference type="AlphaFoldDB" id="A0A7C4D6Q7"/>
<reference evidence="1" key="1">
    <citation type="journal article" date="2020" name="mSystems">
        <title>Genome- and Community-Level Interaction Insights into Carbon Utilization and Element Cycling Functions of Hydrothermarchaeota in Hydrothermal Sediment.</title>
        <authorList>
            <person name="Zhou Z."/>
            <person name="Liu Y."/>
            <person name="Xu W."/>
            <person name="Pan J."/>
            <person name="Luo Z.H."/>
            <person name="Li M."/>
        </authorList>
    </citation>
    <scope>NUCLEOTIDE SEQUENCE [LARGE SCALE GENOMIC DNA]</scope>
    <source>
        <strain evidence="2">SpSt-622</strain>
        <strain evidence="1">SpSt-642</strain>
    </source>
</reference>
<name>A0A7C4D6Q7_STAMA</name>